<feature type="compositionally biased region" description="Acidic residues" evidence="1">
    <location>
        <begin position="43"/>
        <end position="62"/>
    </location>
</feature>
<accession>A0A3D9IPZ1</accession>
<comment type="caution">
    <text evidence="2">The sequence shown here is derived from an EMBL/GenBank/DDBJ whole genome shotgun (WGS) entry which is preliminary data.</text>
</comment>
<proteinExistence type="predicted"/>
<keyword evidence="3" id="KW-1185">Reference proteome</keyword>
<reference evidence="2 3" key="1">
    <citation type="submission" date="2018-07" db="EMBL/GenBank/DDBJ databases">
        <title>Genomic Encyclopedia of Type Strains, Phase III (KMG-III): the genomes of soil and plant-associated and newly described type strains.</title>
        <authorList>
            <person name="Whitman W."/>
        </authorList>
    </citation>
    <scope>NUCLEOTIDE SEQUENCE [LARGE SCALE GENOMIC DNA]</scope>
    <source>
        <strain evidence="2 3">CECT 8236</strain>
    </source>
</reference>
<sequence>MAVIICPWCQSEIIQEEGQEPEKICPVCDNELDGYRTLKLNIGEEDEDDDEDEEDFDDEDREYEDRSSAPMVSIDEDIAWVDDESLIEPDEELQQFEETVEQLLNEQEVVPECPSCHEYMIEFGEQLVSAPQFLPRTAEALGETVLEAPFTLTMYVCPSCFTVQSFLGDSHRHQLVRRLSQAPGSGEREREV</sequence>
<dbReference type="Proteomes" id="UP000256869">
    <property type="component" value="Unassembled WGS sequence"/>
</dbReference>
<evidence type="ECO:0000313" key="3">
    <source>
        <dbReference type="Proteomes" id="UP000256869"/>
    </source>
</evidence>
<name>A0A3D9IPZ1_9BACL</name>
<evidence type="ECO:0000313" key="2">
    <source>
        <dbReference type="EMBL" id="RED63844.1"/>
    </source>
</evidence>
<protein>
    <submittedName>
        <fullName evidence="2">Uncharacterized protein</fullName>
    </submittedName>
</protein>
<dbReference type="AlphaFoldDB" id="A0A3D9IPZ1"/>
<feature type="region of interest" description="Disordered" evidence="1">
    <location>
        <begin position="40"/>
        <end position="69"/>
    </location>
</feature>
<gene>
    <name evidence="2" type="ORF">DFP95_10384</name>
</gene>
<dbReference type="RefSeq" id="WP_115991958.1">
    <property type="nucleotide sequence ID" value="NZ_QRDY01000003.1"/>
</dbReference>
<dbReference type="EMBL" id="QRDY01000003">
    <property type="protein sequence ID" value="RED63844.1"/>
    <property type="molecule type" value="Genomic_DNA"/>
</dbReference>
<dbReference type="OrthoDB" id="2665608at2"/>
<organism evidence="2 3">
    <name type="scientific">Cohnella lupini</name>
    <dbReference type="NCBI Taxonomy" id="1294267"/>
    <lineage>
        <taxon>Bacteria</taxon>
        <taxon>Bacillati</taxon>
        <taxon>Bacillota</taxon>
        <taxon>Bacilli</taxon>
        <taxon>Bacillales</taxon>
        <taxon>Paenibacillaceae</taxon>
        <taxon>Cohnella</taxon>
    </lineage>
</organism>
<evidence type="ECO:0000256" key="1">
    <source>
        <dbReference type="SAM" id="MobiDB-lite"/>
    </source>
</evidence>